<organism evidence="1 2">
    <name type="scientific">Flavobacterium soyae</name>
    <dbReference type="NCBI Taxonomy" id="2903098"/>
    <lineage>
        <taxon>Bacteria</taxon>
        <taxon>Pseudomonadati</taxon>
        <taxon>Bacteroidota</taxon>
        <taxon>Flavobacteriia</taxon>
        <taxon>Flavobacteriales</taxon>
        <taxon>Flavobacteriaceae</taxon>
        <taxon>Flavobacterium</taxon>
    </lineage>
</organism>
<sequence>MLTGKIKSMNADNTSFLEYDKKNILIEQQNAFGFIFNNLDLSKIAFCGGVADYLNLRQYYQMRINDLDIMYENEEDLNPIKSKVDIKRYTSKFYKTKNGETLVYKFKIHGKEINIDNFPNDFSRLTLTQSPLLGKMVWHSSFNEMKKFHNNEIHLKTSEIAGVNYEWKRLYKHSRKASLYNNVTFLEEKNLIHTIKKNIL</sequence>
<dbReference type="RefSeq" id="WP_406845340.1">
    <property type="nucleotide sequence ID" value="NZ_CP150845.1"/>
</dbReference>
<reference evidence="1 2" key="1">
    <citation type="submission" date="2024-03" db="EMBL/GenBank/DDBJ databases">
        <title>Flavobacterium soyae.</title>
        <authorList>
            <person name="Zheng W."/>
        </authorList>
    </citation>
    <scope>NUCLEOTIDE SEQUENCE [LARGE SCALE GENOMIC DNA]</scope>
    <source>
        <strain evidence="1 2">55</strain>
    </source>
</reference>
<gene>
    <name evidence="1" type="ORF">AABD74_09340</name>
</gene>
<evidence type="ECO:0000313" key="2">
    <source>
        <dbReference type="Proteomes" id="UP001623852"/>
    </source>
</evidence>
<protein>
    <submittedName>
        <fullName evidence="1">Uncharacterized protein</fullName>
    </submittedName>
</protein>
<dbReference type="Proteomes" id="UP001623852">
    <property type="component" value="Chromosome"/>
</dbReference>
<keyword evidence="2" id="KW-1185">Reference proteome</keyword>
<proteinExistence type="predicted"/>
<name>A0ABZ2UL08_9FLAO</name>
<dbReference type="EMBL" id="CP150845">
    <property type="protein sequence ID" value="WYZ21656.1"/>
    <property type="molecule type" value="Genomic_DNA"/>
</dbReference>
<accession>A0ABZ2UL08</accession>
<evidence type="ECO:0000313" key="1">
    <source>
        <dbReference type="EMBL" id="WYZ21656.1"/>
    </source>
</evidence>